<evidence type="ECO:0000313" key="9">
    <source>
        <dbReference type="Proteomes" id="UP000261931"/>
    </source>
</evidence>
<dbReference type="PANTHER" id="PTHR42878:SF15">
    <property type="entry name" value="BACTERIOPHYTOCHROME"/>
    <property type="match status" value="1"/>
</dbReference>
<dbReference type="SMART" id="SM00388">
    <property type="entry name" value="HisKA"/>
    <property type="match status" value="1"/>
</dbReference>
<dbReference type="CDD" id="cd00082">
    <property type="entry name" value="HisKA"/>
    <property type="match status" value="1"/>
</dbReference>
<dbReference type="InterPro" id="IPR004358">
    <property type="entry name" value="Sig_transdc_His_kin-like_C"/>
</dbReference>
<dbReference type="PROSITE" id="PS50109">
    <property type="entry name" value="HIS_KIN"/>
    <property type="match status" value="1"/>
</dbReference>
<dbReference type="InterPro" id="IPR003661">
    <property type="entry name" value="HisK_dim/P_dom"/>
</dbReference>
<proteinExistence type="predicted"/>
<dbReference type="PANTHER" id="PTHR42878">
    <property type="entry name" value="TWO-COMPONENT HISTIDINE KINASE"/>
    <property type="match status" value="1"/>
</dbReference>
<dbReference type="Pfam" id="PF02518">
    <property type="entry name" value="HATPase_c"/>
    <property type="match status" value="1"/>
</dbReference>
<dbReference type="InterPro" id="IPR036890">
    <property type="entry name" value="HATPase_C_sf"/>
</dbReference>
<dbReference type="InterPro" id="IPR036097">
    <property type="entry name" value="HisK_dim/P_sf"/>
</dbReference>
<keyword evidence="9" id="KW-1185">Reference proteome</keyword>
<dbReference type="GO" id="GO:0000156">
    <property type="term" value="F:phosphorelay response regulator activity"/>
    <property type="evidence" value="ECO:0007669"/>
    <property type="project" value="TreeGrafter"/>
</dbReference>
<accession>A0A372EEI8</accession>
<sequence>MGWLSLFGDLRFMTGAMVALLGVIFIAYANRASWPYVRWLAGSAVLFGLAQLGFRVAQLHFGVRAEGIGGPAAAVVVFALTALLVGLHTYLTPGARHQGWRFAWLSALGLVWVVALVRVLGDNPFRGPLASSGVLVAASLWLLWRWWHDRWSGQFALAAALLVQPLLLLLAIRVGLDVRTFREITPLPIVLVYFFVLTLILQRDARRLASELRRSEQAEAAMQRLADGLDRTVHERTAQLEAINQGLRAFSGMVSHDLRGPLRNIHGLSEMAREAIEEGQPAQALPLVRKLGHESLRASRMVSDLLDLARVEQQALQKAQVDFGELVRECVEQLAMEYPSARHAVRVGPLPVVVVDRGLMAHVVTNLVGNALKYGQGRPGLAVEVGAQREDQAWRFAVSDNGPGFDEARASELFKPFSRLAGEAVPGTGLGLTVVRRVVQQHGGEVGACGRVGEGARFWWTLPTA</sequence>
<feature type="transmembrane region" description="Helical" evidence="6">
    <location>
        <begin position="12"/>
        <end position="30"/>
    </location>
</feature>
<keyword evidence="6" id="KW-0472">Membrane</keyword>
<dbReference type="GO" id="GO:0030295">
    <property type="term" value="F:protein kinase activator activity"/>
    <property type="evidence" value="ECO:0007669"/>
    <property type="project" value="TreeGrafter"/>
</dbReference>
<evidence type="ECO:0000256" key="1">
    <source>
        <dbReference type="ARBA" id="ARBA00000085"/>
    </source>
</evidence>
<dbReference type="SMART" id="SM00387">
    <property type="entry name" value="HATPase_c"/>
    <property type="match status" value="1"/>
</dbReference>
<dbReference type="SUPFAM" id="SSF55874">
    <property type="entry name" value="ATPase domain of HSP90 chaperone/DNA topoisomerase II/histidine kinase"/>
    <property type="match status" value="1"/>
</dbReference>
<dbReference type="Gene3D" id="3.30.565.10">
    <property type="entry name" value="Histidine kinase-like ATPase, C-terminal domain"/>
    <property type="match status" value="1"/>
</dbReference>
<gene>
    <name evidence="8" type="ORF">DY262_19435</name>
</gene>
<feature type="transmembrane region" description="Helical" evidence="6">
    <location>
        <begin position="184"/>
        <end position="201"/>
    </location>
</feature>
<keyword evidence="6" id="KW-1133">Transmembrane helix</keyword>
<dbReference type="AlphaFoldDB" id="A0A372EEI8"/>
<feature type="transmembrane region" description="Helical" evidence="6">
    <location>
        <begin position="153"/>
        <end position="172"/>
    </location>
</feature>
<feature type="domain" description="Histidine kinase" evidence="7">
    <location>
        <begin position="253"/>
        <end position="465"/>
    </location>
</feature>
<evidence type="ECO:0000256" key="2">
    <source>
        <dbReference type="ARBA" id="ARBA00012438"/>
    </source>
</evidence>
<evidence type="ECO:0000256" key="3">
    <source>
        <dbReference type="ARBA" id="ARBA00022553"/>
    </source>
</evidence>
<evidence type="ECO:0000256" key="5">
    <source>
        <dbReference type="ARBA" id="ARBA00022777"/>
    </source>
</evidence>
<dbReference type="Pfam" id="PF00512">
    <property type="entry name" value="HisKA"/>
    <property type="match status" value="1"/>
</dbReference>
<feature type="transmembrane region" description="Helical" evidence="6">
    <location>
        <begin position="102"/>
        <end position="121"/>
    </location>
</feature>
<dbReference type="RefSeq" id="WP_116960724.1">
    <property type="nucleotide sequence ID" value="NZ_QVLS01000014.1"/>
</dbReference>
<dbReference type="EC" id="2.7.13.3" evidence="2"/>
<evidence type="ECO:0000256" key="6">
    <source>
        <dbReference type="SAM" id="Phobius"/>
    </source>
</evidence>
<comment type="catalytic activity">
    <reaction evidence="1">
        <text>ATP + protein L-histidine = ADP + protein N-phospho-L-histidine.</text>
        <dbReference type="EC" id="2.7.13.3"/>
    </reaction>
</comment>
<dbReference type="InterPro" id="IPR003594">
    <property type="entry name" value="HATPase_dom"/>
</dbReference>
<dbReference type="PRINTS" id="PR00344">
    <property type="entry name" value="BCTRLSENSOR"/>
</dbReference>
<organism evidence="8 9">
    <name type="scientific">Hydrogenophaga borbori</name>
    <dbReference type="NCBI Taxonomy" id="2294117"/>
    <lineage>
        <taxon>Bacteria</taxon>
        <taxon>Pseudomonadati</taxon>
        <taxon>Pseudomonadota</taxon>
        <taxon>Betaproteobacteria</taxon>
        <taxon>Burkholderiales</taxon>
        <taxon>Comamonadaceae</taxon>
        <taxon>Hydrogenophaga</taxon>
    </lineage>
</organism>
<evidence type="ECO:0000259" key="7">
    <source>
        <dbReference type="PROSITE" id="PS50109"/>
    </source>
</evidence>
<comment type="caution">
    <text evidence="8">The sequence shown here is derived from an EMBL/GenBank/DDBJ whole genome shotgun (WGS) entry which is preliminary data.</text>
</comment>
<dbReference type="Proteomes" id="UP000261931">
    <property type="component" value="Unassembled WGS sequence"/>
</dbReference>
<evidence type="ECO:0000313" key="8">
    <source>
        <dbReference type="EMBL" id="RFP76842.1"/>
    </source>
</evidence>
<feature type="transmembrane region" description="Helical" evidence="6">
    <location>
        <begin position="128"/>
        <end position="147"/>
    </location>
</feature>
<feature type="transmembrane region" description="Helical" evidence="6">
    <location>
        <begin position="68"/>
        <end position="90"/>
    </location>
</feature>
<dbReference type="Gene3D" id="1.10.287.130">
    <property type="match status" value="1"/>
</dbReference>
<keyword evidence="6" id="KW-0812">Transmembrane</keyword>
<keyword evidence="4" id="KW-0808">Transferase</keyword>
<feature type="transmembrane region" description="Helical" evidence="6">
    <location>
        <begin position="36"/>
        <end position="56"/>
    </location>
</feature>
<dbReference type="GO" id="GO:0007234">
    <property type="term" value="P:osmosensory signaling via phosphorelay pathway"/>
    <property type="evidence" value="ECO:0007669"/>
    <property type="project" value="TreeGrafter"/>
</dbReference>
<dbReference type="SUPFAM" id="SSF47384">
    <property type="entry name" value="Homodimeric domain of signal transducing histidine kinase"/>
    <property type="match status" value="1"/>
</dbReference>
<dbReference type="GO" id="GO:0000155">
    <property type="term" value="F:phosphorelay sensor kinase activity"/>
    <property type="evidence" value="ECO:0007669"/>
    <property type="project" value="InterPro"/>
</dbReference>
<dbReference type="InterPro" id="IPR050351">
    <property type="entry name" value="BphY/WalK/GraS-like"/>
</dbReference>
<keyword evidence="5 8" id="KW-0418">Kinase</keyword>
<name>A0A372EEI8_9BURK</name>
<reference evidence="8 9" key="1">
    <citation type="submission" date="2018-08" db="EMBL/GenBank/DDBJ databases">
        <title>Hydrogenophaga sp. LA-38 isolated from sludge.</title>
        <authorList>
            <person name="Im W.-T."/>
        </authorList>
    </citation>
    <scope>NUCLEOTIDE SEQUENCE [LARGE SCALE GENOMIC DNA]</scope>
    <source>
        <strain evidence="8 9">LA-38</strain>
    </source>
</reference>
<dbReference type="EMBL" id="QVLS01000014">
    <property type="protein sequence ID" value="RFP76842.1"/>
    <property type="molecule type" value="Genomic_DNA"/>
</dbReference>
<keyword evidence="3" id="KW-0597">Phosphoprotein</keyword>
<evidence type="ECO:0000256" key="4">
    <source>
        <dbReference type="ARBA" id="ARBA00022679"/>
    </source>
</evidence>
<dbReference type="InterPro" id="IPR005467">
    <property type="entry name" value="His_kinase_dom"/>
</dbReference>
<protein>
    <recommendedName>
        <fullName evidence="2">histidine kinase</fullName>
        <ecNumber evidence="2">2.7.13.3</ecNumber>
    </recommendedName>
</protein>